<dbReference type="AlphaFoldDB" id="A0A484KZS3"/>
<protein>
    <recommendedName>
        <fullName evidence="6">MHD1 domain-containing protein</fullName>
    </recommendedName>
</protein>
<feature type="domain" description="MHD2" evidence="3">
    <location>
        <begin position="793"/>
        <end position="903"/>
    </location>
</feature>
<gene>
    <name evidence="4" type="ORF">CCAM_LOCUS11335</name>
</gene>
<proteinExistence type="predicted"/>
<feature type="compositionally biased region" description="Basic residues" evidence="1">
    <location>
        <begin position="82"/>
        <end position="94"/>
    </location>
</feature>
<dbReference type="Pfam" id="PF25761">
    <property type="entry name" value="TPR_PATROL1"/>
    <property type="match status" value="1"/>
</dbReference>
<evidence type="ECO:0008006" key="6">
    <source>
        <dbReference type="Google" id="ProtNLM"/>
    </source>
</evidence>
<feature type="domain" description="MHD1" evidence="2">
    <location>
        <begin position="516"/>
        <end position="659"/>
    </location>
</feature>
<feature type="region of interest" description="Disordered" evidence="1">
    <location>
        <begin position="81"/>
        <end position="114"/>
    </location>
</feature>
<dbReference type="PANTHER" id="PTHR31280:SF16">
    <property type="entry name" value="GLS PROTEIN (DUF810)"/>
    <property type="match status" value="1"/>
</dbReference>
<dbReference type="PROSITE" id="PS51259">
    <property type="entry name" value="MHD2"/>
    <property type="match status" value="1"/>
</dbReference>
<dbReference type="InterPro" id="IPR014772">
    <property type="entry name" value="Munc13_dom-2"/>
</dbReference>
<dbReference type="OrthoDB" id="2015333at2759"/>
<evidence type="ECO:0000313" key="5">
    <source>
        <dbReference type="Proteomes" id="UP000595140"/>
    </source>
</evidence>
<sequence length="965" mass="107772">MLPISSLDSEIPNPFGELGVGLTGTDLRETAYEIVIGACRSSGSGRPLKYVSNSADRNGLERSESMSSFLFQRSMPASAPSKVKKALGLKSKKKNSSDSMADAGEDWNSVSPQPASTVGELIRVQMKVSEQTDSRVRRGLLRVAAGQLGRRIESYVLPMELLQHLKISDFPSQQKYEAWQRRILMVLEAGLLLHPSLPLLHTDSQFLQLSEIIHGAMITPIDTGKYSNSMQGLRNVVLSLASRSFDGSVSQVCHWADGIPLNLRLYEKLLEACFEVDDATTIIEEVDEFLEIIKKTWVILGIDQMLHNICFLWVLFHHYVISGQNDDDLLFAAEILLLEVNDDAQTAKDSTYVKLLSSTLGLILGWAEKKLLAYHYNFYRSNIDIMQSVLSIATLIAKLVEGMSNEYHKKQEGDVAYCRVDNYIRSSLHKAFTQENKKLISSRKSSKIQRSSIPILSVLAQNTSDLAFNEKEIYSPVMKRYHPLATGVAVATLHVCYGNELKKFVSSVNELTPDAVQVLIAADKLEKNLVKMAVADAEDSDDGGKALIQEMIPFEAEAVISDLVKSWVRTRVERLREWVDRNLQQEIWNPQANQERVAPSGVETLRVIDETLEAFFLLPIPMHPALLPELMSGLDRCMQSYILNVQSGCGSPSTLTPAMPALTSCAAGTKHGVFKKKEKPNTVQQKNLHFSAVDSTDPFGLPQLCVRINTLHDIRKQLDVLEKRTILQLRDSGCVVDDDDDNVPNRLGRSFELSVSACVQGIKQLSEAAAYKVVFHDLSHVFWDYLYVGNVSSSRIEPFLQELDLVLEFISSTVHDRVRTRVITDVMKASFEGILLVLLAGDPPRAFSVQDAGIVEEDFKFLVDLFWSDGHGLQADLIDKHSANIKGILHLLHTDTESLITQFHLLIEDNYNPSGKTGKTMLTLPPTTGHWSPTEPNTVLRVLCHRNDKAATKFIKKNYNLPKKL</sequence>
<name>A0A484KZS3_9ASTE</name>
<accession>A0A484KZS3</accession>
<evidence type="ECO:0000259" key="3">
    <source>
        <dbReference type="PROSITE" id="PS51259"/>
    </source>
</evidence>
<organism evidence="4 5">
    <name type="scientific">Cuscuta campestris</name>
    <dbReference type="NCBI Taxonomy" id="132261"/>
    <lineage>
        <taxon>Eukaryota</taxon>
        <taxon>Viridiplantae</taxon>
        <taxon>Streptophyta</taxon>
        <taxon>Embryophyta</taxon>
        <taxon>Tracheophyta</taxon>
        <taxon>Spermatophyta</taxon>
        <taxon>Magnoliopsida</taxon>
        <taxon>eudicotyledons</taxon>
        <taxon>Gunneridae</taxon>
        <taxon>Pentapetalae</taxon>
        <taxon>asterids</taxon>
        <taxon>lamiids</taxon>
        <taxon>Solanales</taxon>
        <taxon>Convolvulaceae</taxon>
        <taxon>Cuscuteae</taxon>
        <taxon>Cuscuta</taxon>
        <taxon>Cuscuta subgen. Grammica</taxon>
        <taxon>Cuscuta sect. Cleistogrammica</taxon>
    </lineage>
</organism>
<reference evidence="4 5" key="1">
    <citation type="submission" date="2018-04" db="EMBL/GenBank/DDBJ databases">
        <authorList>
            <person name="Vogel A."/>
        </authorList>
    </citation>
    <scope>NUCLEOTIDE SEQUENCE [LARGE SCALE GENOMIC DNA]</scope>
</reference>
<dbReference type="Proteomes" id="UP000595140">
    <property type="component" value="Unassembled WGS sequence"/>
</dbReference>
<evidence type="ECO:0000256" key="1">
    <source>
        <dbReference type="SAM" id="MobiDB-lite"/>
    </source>
</evidence>
<keyword evidence="5" id="KW-1185">Reference proteome</keyword>
<dbReference type="InterPro" id="IPR057984">
    <property type="entry name" value="PATROL1_C"/>
</dbReference>
<dbReference type="PANTHER" id="PTHR31280">
    <property type="entry name" value="PROTEIN UNC-13 HOMOLOG"/>
    <property type="match status" value="1"/>
</dbReference>
<evidence type="ECO:0000259" key="2">
    <source>
        <dbReference type="PROSITE" id="PS51258"/>
    </source>
</evidence>
<evidence type="ECO:0000313" key="4">
    <source>
        <dbReference type="EMBL" id="VFQ69559.1"/>
    </source>
</evidence>
<dbReference type="EMBL" id="OOIL02000802">
    <property type="protein sequence ID" value="VFQ69559.1"/>
    <property type="molecule type" value="Genomic_DNA"/>
</dbReference>
<dbReference type="InterPro" id="IPR014770">
    <property type="entry name" value="Munc13_1"/>
</dbReference>
<dbReference type="InterPro" id="IPR008528">
    <property type="entry name" value="unc-13_homologue"/>
</dbReference>
<dbReference type="PROSITE" id="PS51258">
    <property type="entry name" value="MHD1"/>
    <property type="match status" value="1"/>
</dbReference>